<proteinExistence type="predicted"/>
<accession>A0A109LLZ3</accession>
<reference evidence="2 3" key="1">
    <citation type="submission" date="2015-05" db="EMBL/GenBank/DDBJ databases">
        <title>A genomic and transcriptomic approach to investigate the blue pigment phenotype in Pseudomonas fluorescens.</title>
        <authorList>
            <person name="Andreani N.A."/>
            <person name="Cardazzo B."/>
        </authorList>
    </citation>
    <scope>NUCLEOTIDE SEQUENCE [LARGE SCALE GENOMIC DNA]</scope>
    <source>
        <strain evidence="2 3">Ps_22</strain>
    </source>
</reference>
<evidence type="ECO:0000313" key="2">
    <source>
        <dbReference type="EMBL" id="KWV89865.1"/>
    </source>
</evidence>
<dbReference type="PATRIC" id="fig|294.194.peg.500"/>
<evidence type="ECO:0000256" key="1">
    <source>
        <dbReference type="SAM" id="MobiDB-lite"/>
    </source>
</evidence>
<dbReference type="AlphaFoldDB" id="A0A109LLZ3"/>
<protein>
    <submittedName>
        <fullName evidence="2">Uncharacterized protein</fullName>
    </submittedName>
</protein>
<feature type="region of interest" description="Disordered" evidence="1">
    <location>
        <begin position="1"/>
        <end position="29"/>
    </location>
</feature>
<feature type="region of interest" description="Disordered" evidence="1">
    <location>
        <begin position="62"/>
        <end position="100"/>
    </location>
</feature>
<dbReference type="EMBL" id="LCYA01000009">
    <property type="protein sequence ID" value="KWV89865.1"/>
    <property type="molecule type" value="Genomic_DNA"/>
</dbReference>
<sequence length="111" mass="11764">MHVLADGRQLRHTHQNVENPAVPARQKTGETAPVLVGKMAEGAGDGLLDDHFAKLAHDHEGDKAANGIAQDHRRAGGFEHPGRAQEQAGADGATEGDQLDMPIFQAAFQLA</sequence>
<feature type="compositionally biased region" description="Basic and acidic residues" evidence="1">
    <location>
        <begin position="70"/>
        <end position="83"/>
    </location>
</feature>
<name>A0A109LLZ3_PSEFL</name>
<comment type="caution">
    <text evidence="2">The sequence shown here is derived from an EMBL/GenBank/DDBJ whole genome shotgun (WGS) entry which is preliminary data.</text>
</comment>
<organism evidence="2 3">
    <name type="scientific">Pseudomonas fluorescens</name>
    <dbReference type="NCBI Taxonomy" id="294"/>
    <lineage>
        <taxon>Bacteria</taxon>
        <taxon>Pseudomonadati</taxon>
        <taxon>Pseudomonadota</taxon>
        <taxon>Gammaproteobacteria</taxon>
        <taxon>Pseudomonadales</taxon>
        <taxon>Pseudomonadaceae</taxon>
        <taxon>Pseudomonas</taxon>
    </lineage>
</organism>
<gene>
    <name evidence="2" type="ORF">PFLmoz3_00450</name>
</gene>
<evidence type="ECO:0000313" key="3">
    <source>
        <dbReference type="Proteomes" id="UP000061348"/>
    </source>
</evidence>
<dbReference type="Proteomes" id="UP000061348">
    <property type="component" value="Unassembled WGS sequence"/>
</dbReference>